<keyword evidence="2" id="KW-0238">DNA-binding</keyword>
<evidence type="ECO:0000259" key="4">
    <source>
        <dbReference type="PROSITE" id="PS50995"/>
    </source>
</evidence>
<dbReference type="GO" id="GO:0003677">
    <property type="term" value="F:DNA binding"/>
    <property type="evidence" value="ECO:0007669"/>
    <property type="project" value="UniProtKB-KW"/>
</dbReference>
<dbReference type="InterPro" id="IPR036390">
    <property type="entry name" value="WH_DNA-bd_sf"/>
</dbReference>
<proteinExistence type="predicted"/>
<dbReference type="SMART" id="SM00347">
    <property type="entry name" value="HTH_MARR"/>
    <property type="match status" value="1"/>
</dbReference>
<evidence type="ECO:0000313" key="6">
    <source>
        <dbReference type="Proteomes" id="UP000515819"/>
    </source>
</evidence>
<evidence type="ECO:0000313" key="5">
    <source>
        <dbReference type="EMBL" id="QNM00143.1"/>
    </source>
</evidence>
<dbReference type="RefSeq" id="WP_249321478.1">
    <property type="nucleotide sequence ID" value="NZ_CP060632.1"/>
</dbReference>
<gene>
    <name evidence="5" type="ORF">H9Q76_02230</name>
</gene>
<dbReference type="EMBL" id="CP060632">
    <property type="protein sequence ID" value="QNM00143.1"/>
    <property type="molecule type" value="Genomic_DNA"/>
</dbReference>
<evidence type="ECO:0000256" key="3">
    <source>
        <dbReference type="ARBA" id="ARBA00023163"/>
    </source>
</evidence>
<protein>
    <submittedName>
        <fullName evidence="5">MarR family transcriptional regulator</fullName>
    </submittedName>
</protein>
<dbReference type="KEGG" id="wcp:H9Q76_02230"/>
<dbReference type="InterPro" id="IPR000835">
    <property type="entry name" value="HTH_MarR-typ"/>
</dbReference>
<dbReference type="InterPro" id="IPR036388">
    <property type="entry name" value="WH-like_DNA-bd_sf"/>
</dbReference>
<evidence type="ECO:0000256" key="1">
    <source>
        <dbReference type="ARBA" id="ARBA00023015"/>
    </source>
</evidence>
<name>A0A7G9FNL1_9FIRM</name>
<dbReference type="Pfam" id="PF12802">
    <property type="entry name" value="MarR_2"/>
    <property type="match status" value="1"/>
</dbReference>
<accession>A0A7G9FNL1</accession>
<dbReference type="Gene3D" id="1.10.10.10">
    <property type="entry name" value="Winged helix-like DNA-binding domain superfamily/Winged helix DNA-binding domain"/>
    <property type="match status" value="1"/>
</dbReference>
<dbReference type="PROSITE" id="PS50995">
    <property type="entry name" value="HTH_MARR_2"/>
    <property type="match status" value="1"/>
</dbReference>
<dbReference type="SUPFAM" id="SSF46785">
    <property type="entry name" value="Winged helix' DNA-binding domain"/>
    <property type="match status" value="1"/>
</dbReference>
<dbReference type="AlphaFoldDB" id="A0A7G9FNL1"/>
<keyword evidence="1" id="KW-0805">Transcription regulation</keyword>
<organism evidence="5 6">
    <name type="scientific">Wujia chipingensis</name>
    <dbReference type="NCBI Taxonomy" id="2763670"/>
    <lineage>
        <taxon>Bacteria</taxon>
        <taxon>Bacillati</taxon>
        <taxon>Bacillota</taxon>
        <taxon>Clostridia</taxon>
        <taxon>Lachnospirales</taxon>
        <taxon>Lachnospiraceae</taxon>
        <taxon>Wujia</taxon>
    </lineage>
</organism>
<feature type="domain" description="HTH marR-type" evidence="4">
    <location>
        <begin position="1"/>
        <end position="139"/>
    </location>
</feature>
<dbReference type="PANTHER" id="PTHR42756">
    <property type="entry name" value="TRANSCRIPTIONAL REGULATOR, MARR"/>
    <property type="match status" value="1"/>
</dbReference>
<keyword evidence="3" id="KW-0804">Transcription</keyword>
<dbReference type="Proteomes" id="UP000515819">
    <property type="component" value="Chromosome"/>
</dbReference>
<dbReference type="PRINTS" id="PR00598">
    <property type="entry name" value="HTHMARR"/>
</dbReference>
<evidence type="ECO:0000256" key="2">
    <source>
        <dbReference type="ARBA" id="ARBA00023125"/>
    </source>
</evidence>
<dbReference type="PANTHER" id="PTHR42756:SF1">
    <property type="entry name" value="TRANSCRIPTIONAL REPRESSOR OF EMRAB OPERON"/>
    <property type="match status" value="1"/>
</dbReference>
<sequence length="146" mass="17093">MKLQTPSNVFDMTKCLMKLQEKYLESVRYEFNLSRIEIIILTFLHNNPSYDSARDIVEFRMLQRGNVSAAVDTLEKKGYLTRYTDPDDKRIIHLKLTGQTDDIVRAIEEKQEALVSCIFAGFSEDEKKNFAAYNERLYQNVMSHLK</sequence>
<dbReference type="GO" id="GO:0003700">
    <property type="term" value="F:DNA-binding transcription factor activity"/>
    <property type="evidence" value="ECO:0007669"/>
    <property type="project" value="InterPro"/>
</dbReference>
<keyword evidence="6" id="KW-1185">Reference proteome</keyword>
<reference evidence="5 6" key="1">
    <citation type="submission" date="2020-08" db="EMBL/GenBank/DDBJ databases">
        <authorList>
            <person name="Liu C."/>
            <person name="Sun Q."/>
        </authorList>
    </citation>
    <scope>NUCLEOTIDE SEQUENCE [LARGE SCALE GENOMIC DNA]</scope>
    <source>
        <strain evidence="5 6">NSJ-4</strain>
    </source>
</reference>